<feature type="transmembrane region" description="Helical" evidence="6">
    <location>
        <begin position="310"/>
        <end position="328"/>
    </location>
</feature>
<dbReference type="AlphaFoldDB" id="A0A7X2TDC3"/>
<feature type="transmembrane region" description="Helical" evidence="6">
    <location>
        <begin position="254"/>
        <end position="274"/>
    </location>
</feature>
<dbReference type="RefSeq" id="WP_154472855.1">
    <property type="nucleotide sequence ID" value="NZ_DBEWUL010000132.1"/>
</dbReference>
<evidence type="ECO:0000256" key="3">
    <source>
        <dbReference type="ARBA" id="ARBA00022692"/>
    </source>
</evidence>
<dbReference type="InterPro" id="IPR001851">
    <property type="entry name" value="ABC_transp_permease"/>
</dbReference>
<feature type="transmembrane region" description="Helical" evidence="6">
    <location>
        <begin position="49"/>
        <end position="69"/>
    </location>
</feature>
<dbReference type="Pfam" id="PF02653">
    <property type="entry name" value="BPD_transp_2"/>
    <property type="match status" value="1"/>
</dbReference>
<dbReference type="PANTHER" id="PTHR32196:SF15">
    <property type="entry name" value="SUGAR ABC TRANSPORTER PERMEASE PROTEIN"/>
    <property type="match status" value="1"/>
</dbReference>
<dbReference type="GO" id="GO:0022857">
    <property type="term" value="F:transmembrane transporter activity"/>
    <property type="evidence" value="ECO:0007669"/>
    <property type="project" value="InterPro"/>
</dbReference>
<evidence type="ECO:0000313" key="8">
    <source>
        <dbReference type="Proteomes" id="UP000429958"/>
    </source>
</evidence>
<evidence type="ECO:0000256" key="2">
    <source>
        <dbReference type="ARBA" id="ARBA00022475"/>
    </source>
</evidence>
<feature type="transmembrane region" description="Helical" evidence="6">
    <location>
        <begin position="76"/>
        <end position="93"/>
    </location>
</feature>
<evidence type="ECO:0000313" key="7">
    <source>
        <dbReference type="EMBL" id="MSS37405.1"/>
    </source>
</evidence>
<sequence>MSNNPVKYMVKKFGLPRIIIVGFFLFLVAAAGGFKMDLMQLLSDCVRRWGMFGILTLAMVPAVQCGIGLNFGISMGIVGGLLGGLIVIELNIAQSPALVAVSPLFAMWVSILIAILIGVVLAAGIGYLYGLLLNRVKGSEMTVTTYVGFSIIAFMNMGWMLLPFQNGELKWPNAGKGLRNTISLATSFSNVMNDTLSFKLGGFVVPTGLLLFLFFMCFLVWLFMRSKTGMAMSAAGSNPMFAKAAGINVNKMRLIGTTLSTVLAAVGIIVYAQGFGFMQLYNGPMMMGFNSVAAVLIGGASPKRASISHVLLGTFLFQGILALGLPVANQFIPESNLSEVMRLIISNGIIIYALAQTKEGGGRE</sequence>
<keyword evidence="4 6" id="KW-1133">Transmembrane helix</keyword>
<protein>
    <submittedName>
        <fullName evidence="7">ABC transporter permease</fullName>
    </submittedName>
</protein>
<evidence type="ECO:0000256" key="5">
    <source>
        <dbReference type="ARBA" id="ARBA00023136"/>
    </source>
</evidence>
<gene>
    <name evidence="7" type="ORF">FYJ39_12665</name>
</gene>
<keyword evidence="2" id="KW-1003">Cell membrane</keyword>
<reference evidence="7 8" key="1">
    <citation type="submission" date="2019-08" db="EMBL/GenBank/DDBJ databases">
        <title>In-depth cultivation of the pig gut microbiome towards novel bacterial diversity and tailored functional studies.</title>
        <authorList>
            <person name="Wylensek D."/>
            <person name="Hitch T.C.A."/>
            <person name="Clavel T."/>
        </authorList>
    </citation>
    <scope>NUCLEOTIDE SEQUENCE [LARGE SCALE GENOMIC DNA]</scope>
    <source>
        <strain evidence="7 8">WCA-389-WT-23D1</strain>
    </source>
</reference>
<feature type="transmembrane region" description="Helical" evidence="6">
    <location>
        <begin position="200"/>
        <end position="223"/>
    </location>
</feature>
<comment type="subcellular location">
    <subcellularLocation>
        <location evidence="1">Cell membrane</location>
        <topology evidence="1">Multi-pass membrane protein</topology>
    </subcellularLocation>
</comment>
<dbReference type="GO" id="GO:0005886">
    <property type="term" value="C:plasma membrane"/>
    <property type="evidence" value="ECO:0007669"/>
    <property type="project" value="UniProtKB-SubCell"/>
</dbReference>
<evidence type="ECO:0000256" key="1">
    <source>
        <dbReference type="ARBA" id="ARBA00004651"/>
    </source>
</evidence>
<dbReference type="Proteomes" id="UP000429958">
    <property type="component" value="Unassembled WGS sequence"/>
</dbReference>
<evidence type="ECO:0000256" key="6">
    <source>
        <dbReference type="SAM" id="Phobius"/>
    </source>
</evidence>
<evidence type="ECO:0000256" key="4">
    <source>
        <dbReference type="ARBA" id="ARBA00022989"/>
    </source>
</evidence>
<comment type="caution">
    <text evidence="7">The sequence shown here is derived from an EMBL/GenBank/DDBJ whole genome shotgun (WGS) entry which is preliminary data.</text>
</comment>
<dbReference type="PANTHER" id="PTHR32196">
    <property type="entry name" value="ABC TRANSPORTER PERMEASE PROTEIN YPHD-RELATED-RELATED"/>
    <property type="match status" value="1"/>
</dbReference>
<keyword evidence="5 6" id="KW-0472">Membrane</keyword>
<keyword evidence="3 6" id="KW-0812">Transmembrane</keyword>
<feature type="transmembrane region" description="Helical" evidence="6">
    <location>
        <begin position="143"/>
        <end position="162"/>
    </location>
</feature>
<keyword evidence="8" id="KW-1185">Reference proteome</keyword>
<proteinExistence type="predicted"/>
<feature type="transmembrane region" description="Helical" evidence="6">
    <location>
        <begin position="105"/>
        <end position="131"/>
    </location>
</feature>
<dbReference type="EMBL" id="VUMD01000011">
    <property type="protein sequence ID" value="MSS37405.1"/>
    <property type="molecule type" value="Genomic_DNA"/>
</dbReference>
<accession>A0A7X2TDC3</accession>
<name>A0A7X2TDC3_9CLOT</name>
<organism evidence="7 8">
    <name type="scientific">Clostridium porci</name>
    <dbReference type="NCBI Taxonomy" id="2605778"/>
    <lineage>
        <taxon>Bacteria</taxon>
        <taxon>Bacillati</taxon>
        <taxon>Bacillota</taxon>
        <taxon>Clostridia</taxon>
        <taxon>Eubacteriales</taxon>
        <taxon>Clostridiaceae</taxon>
        <taxon>Clostridium</taxon>
    </lineage>
</organism>